<reference evidence="3" key="1">
    <citation type="submission" date="2024-04" db="EMBL/GenBank/DDBJ databases">
        <title>Salinicola lusitanus LLJ914,a marine bacterium isolated from the Okinawa Trough.</title>
        <authorList>
            <person name="Li J."/>
        </authorList>
    </citation>
    <scope>NUCLEOTIDE SEQUENCE [LARGE SCALE GENOMIC DNA]</scope>
</reference>
<sequence>MKKKHMLRIEESFSDVSSEVETEEIGEVRQVASTSGSTTSPTNDQQTLNVLTAFTERIKMLLCSRDEKEEAAGILMESSSKTVSEDCEEDERRKQKVCEMKKRLERVLTEVEVKVVEKTIKCFWLTSSIYYPKPDSVTVKQQDRRANKDNMRLVTITCAFPKFTDDVTEEQMKTVTREATEDVCLDFESLEELEQQGYNTLRMSLEEHVRKRYIDLIRAVENRETAQVEEEEVESNSEEETVSSENNSSQYYFTDIVDETSETVASVCSTTPPTTDIWAKQKEEAAVNLVESLSIDVSKEEEERRKLICKMKKRVERVKIEVELKTMVKTIEWFWLTSSIYYPKPDSVTVKQQERRAQNTALVTMTCQFPKFTDDNITEEQMRNVMMEATEDVCLEFESFAELKRLSLKKGDNTIRMSLEEHVRKRYIDLRRAVENKEAAMTSTALFLKMDLEKRKSRTPSHSFCKNIYCMTTFRSTDLRQGHVSANSSTFAQLGDKLPPLQILPSDDPPHSNRSQARPTITPALRVAREVGQPGKVTTMGSRLITPAMLGAVSNCSDTNSAHCNLL</sequence>
<comment type="caution">
    <text evidence="2">The sequence shown here is derived from an EMBL/GenBank/DDBJ whole genome shotgun (WGS) entry which is preliminary data.</text>
</comment>
<feature type="compositionally biased region" description="Polar residues" evidence="1">
    <location>
        <begin position="31"/>
        <end position="44"/>
    </location>
</feature>
<accession>A0AAW0NHQ3</accession>
<proteinExistence type="predicted"/>
<feature type="region of interest" description="Disordered" evidence="1">
    <location>
        <begin position="224"/>
        <end position="247"/>
    </location>
</feature>
<dbReference type="AlphaFoldDB" id="A0AAW0NHQ3"/>
<protein>
    <submittedName>
        <fullName evidence="2">Uncharacterized protein</fullName>
    </submittedName>
</protein>
<dbReference type="EMBL" id="JBBPFD010000015">
    <property type="protein sequence ID" value="KAK7896581.1"/>
    <property type="molecule type" value="Genomic_DNA"/>
</dbReference>
<feature type="region of interest" description="Disordered" evidence="1">
    <location>
        <begin position="18"/>
        <end position="44"/>
    </location>
</feature>
<organism evidence="2 3">
    <name type="scientific">Mugilogobius chulae</name>
    <name type="common">yellowstripe goby</name>
    <dbReference type="NCBI Taxonomy" id="88201"/>
    <lineage>
        <taxon>Eukaryota</taxon>
        <taxon>Metazoa</taxon>
        <taxon>Chordata</taxon>
        <taxon>Craniata</taxon>
        <taxon>Vertebrata</taxon>
        <taxon>Euteleostomi</taxon>
        <taxon>Actinopterygii</taxon>
        <taxon>Neopterygii</taxon>
        <taxon>Teleostei</taxon>
        <taxon>Neoteleostei</taxon>
        <taxon>Acanthomorphata</taxon>
        <taxon>Gobiaria</taxon>
        <taxon>Gobiiformes</taxon>
        <taxon>Gobioidei</taxon>
        <taxon>Gobiidae</taxon>
        <taxon>Gobionellinae</taxon>
        <taxon>Mugilogobius</taxon>
    </lineage>
</organism>
<name>A0AAW0NHQ3_9GOBI</name>
<evidence type="ECO:0000313" key="3">
    <source>
        <dbReference type="Proteomes" id="UP001460270"/>
    </source>
</evidence>
<feature type="region of interest" description="Disordered" evidence="1">
    <location>
        <begin position="502"/>
        <end position="521"/>
    </location>
</feature>
<evidence type="ECO:0000313" key="2">
    <source>
        <dbReference type="EMBL" id="KAK7896581.1"/>
    </source>
</evidence>
<feature type="compositionally biased region" description="Acidic residues" evidence="1">
    <location>
        <begin position="227"/>
        <end position="242"/>
    </location>
</feature>
<gene>
    <name evidence="2" type="ORF">WMY93_021906</name>
</gene>
<dbReference type="Proteomes" id="UP001460270">
    <property type="component" value="Unassembled WGS sequence"/>
</dbReference>
<evidence type="ECO:0000256" key="1">
    <source>
        <dbReference type="SAM" id="MobiDB-lite"/>
    </source>
</evidence>
<keyword evidence="3" id="KW-1185">Reference proteome</keyword>